<sequence>MKIPFKPIKIEDKDIITSFTIPSNYKNCDYSFSNICSWRFLYDSEYAVVDGCLLIRFWIENKTRVAYMTPTGQGNLQKAIELLEADSLEQGHPLCMLGVTSDAKEELEKAIPGGFFYIPERDYFDYIYLREDLATLKGKKYQSKRNHINNFNKNYEYKYIPITPELVPECLQLECKWYKANRIDNDEEDLNDERRSMNYALNHFNELGLIGGAICVDHQIVAFSFGAPINHNTFGVHVEKADVNYEGAYAVINKEFASHLPEKYIYVNREEDLGIPGLRKAKLSYNPFILLEKSAAIKKPAK</sequence>
<dbReference type="InterPro" id="IPR024320">
    <property type="entry name" value="LPG_synthase_C"/>
</dbReference>
<dbReference type="AlphaFoldDB" id="A0A3D8HJJ9"/>
<dbReference type="EMBL" id="JACRTI010000001">
    <property type="protein sequence ID" value="MBC8600158.1"/>
    <property type="molecule type" value="Genomic_DNA"/>
</dbReference>
<dbReference type="Proteomes" id="UP000256321">
    <property type="component" value="Unassembled WGS sequence"/>
</dbReference>
<dbReference type="PIRSF" id="PIRSF018688">
    <property type="entry name" value="UCP018688"/>
    <property type="match status" value="1"/>
</dbReference>
<accession>A0A3D8HJJ9</accession>
<proteinExistence type="predicted"/>
<dbReference type="Pfam" id="PF09924">
    <property type="entry name" value="LPG_synthase_C"/>
    <property type="match status" value="1"/>
</dbReference>
<evidence type="ECO:0000313" key="3">
    <source>
        <dbReference type="EMBL" id="RDU51111.1"/>
    </source>
</evidence>
<reference evidence="3 4" key="1">
    <citation type="submission" date="2018-07" db="EMBL/GenBank/DDBJ databases">
        <title>Parabacteroides acidifaciens nov. sp., isolated from human feces.</title>
        <authorList>
            <person name="Wang Y.J."/>
        </authorList>
    </citation>
    <scope>NUCLEOTIDE SEQUENCE [LARGE SCALE GENOMIC DNA]</scope>
    <source>
        <strain evidence="3 4">426-9</strain>
    </source>
</reference>
<evidence type="ECO:0000313" key="5">
    <source>
        <dbReference type="Proteomes" id="UP000629596"/>
    </source>
</evidence>
<evidence type="ECO:0000313" key="2">
    <source>
        <dbReference type="EMBL" id="MBC8600158.1"/>
    </source>
</evidence>
<dbReference type="Gene3D" id="3.40.630.30">
    <property type="match status" value="1"/>
</dbReference>
<gene>
    <name evidence="3" type="ORF">DWU89_00305</name>
    <name evidence="2" type="ORF">H8784_00300</name>
</gene>
<dbReference type="Proteomes" id="UP000629596">
    <property type="component" value="Unassembled WGS sequence"/>
</dbReference>
<organism evidence="3 4">
    <name type="scientific">Parabacteroides acidifaciens</name>
    <dbReference type="NCBI Taxonomy" id="2290935"/>
    <lineage>
        <taxon>Bacteria</taxon>
        <taxon>Pseudomonadati</taxon>
        <taxon>Bacteroidota</taxon>
        <taxon>Bacteroidia</taxon>
        <taxon>Bacteroidales</taxon>
        <taxon>Tannerellaceae</taxon>
        <taxon>Parabacteroides</taxon>
    </lineage>
</organism>
<dbReference type="RefSeq" id="WP_115497705.1">
    <property type="nucleotide sequence ID" value="NZ_JACRTI010000001.1"/>
</dbReference>
<comment type="caution">
    <text evidence="3">The sequence shown here is derived from an EMBL/GenBank/DDBJ whole genome shotgun (WGS) entry which is preliminary data.</text>
</comment>
<dbReference type="InterPro" id="IPR016181">
    <property type="entry name" value="Acyl_CoA_acyltransferase"/>
</dbReference>
<dbReference type="PANTHER" id="PTHR41373:SF1">
    <property type="entry name" value="PHOSPHATIDYLGLYCEROL LYSYLTRANSFERASE C-TERMINAL DOMAIN-CONTAINING PROTEIN"/>
    <property type="match status" value="1"/>
</dbReference>
<reference evidence="2 5" key="2">
    <citation type="submission" date="2020-08" db="EMBL/GenBank/DDBJ databases">
        <title>Genome public.</title>
        <authorList>
            <person name="Liu C."/>
            <person name="Sun Q."/>
        </authorList>
    </citation>
    <scope>NUCLEOTIDE SEQUENCE [LARGE SCALE GENOMIC DNA]</scope>
    <source>
        <strain evidence="2 5">426_9</strain>
    </source>
</reference>
<name>A0A3D8HJJ9_9BACT</name>
<feature type="domain" description="Phosphatidylglycerol lysyltransferase C-terminal" evidence="1">
    <location>
        <begin position="26"/>
        <end position="289"/>
    </location>
</feature>
<evidence type="ECO:0000313" key="4">
    <source>
        <dbReference type="Proteomes" id="UP000256321"/>
    </source>
</evidence>
<keyword evidence="5" id="KW-1185">Reference proteome</keyword>
<dbReference type="InterPro" id="IPR016732">
    <property type="entry name" value="UCP018688"/>
</dbReference>
<dbReference type="EMBL" id="QREV01000001">
    <property type="protein sequence ID" value="RDU51111.1"/>
    <property type="molecule type" value="Genomic_DNA"/>
</dbReference>
<evidence type="ECO:0000259" key="1">
    <source>
        <dbReference type="Pfam" id="PF09924"/>
    </source>
</evidence>
<dbReference type="SUPFAM" id="SSF55729">
    <property type="entry name" value="Acyl-CoA N-acyltransferases (Nat)"/>
    <property type="match status" value="2"/>
</dbReference>
<protein>
    <submittedName>
        <fullName evidence="3">DUF2156 domain-containing protein</fullName>
    </submittedName>
</protein>
<dbReference type="PANTHER" id="PTHR41373">
    <property type="entry name" value="DUF2156 DOMAIN-CONTAINING PROTEIN"/>
    <property type="match status" value="1"/>
</dbReference>